<organism evidence="3">
    <name type="scientific">uncultured prokaryote</name>
    <dbReference type="NCBI Taxonomy" id="198431"/>
    <lineage>
        <taxon>unclassified sequences</taxon>
        <taxon>environmental samples</taxon>
    </lineage>
</organism>
<protein>
    <recommendedName>
        <fullName evidence="2">Tyr recombinase domain-containing protein</fullName>
    </recommendedName>
</protein>
<geneLocation type="plasmid" evidence="3">
    <name>pRGRH0642</name>
</geneLocation>
<sequence length="192" mass="22444">MIRQWNITIKIRDDMFRISCYHQNMKCANPIDPQSDLYRDFRDALTPIARLAWDTAVETGLRVSDVLQIRPDMLRPRMPICERKTGKWRIVTLSPELIRRLWASGDIKNSPWCFPSATDPMKPMSRDTLGAMLRRVNDRVAPQYTLSMHSARKIYALNLYRRTGDYSAVQRDLQHEHLSTTLLYIHAAPMAR</sequence>
<proteinExistence type="predicted"/>
<dbReference type="InterPro" id="IPR002104">
    <property type="entry name" value="Integrase_catalytic"/>
</dbReference>
<name>A0A0H5Q0J7_9ZZZZ</name>
<evidence type="ECO:0000259" key="2">
    <source>
        <dbReference type="PROSITE" id="PS51898"/>
    </source>
</evidence>
<reference evidence="3" key="2">
    <citation type="submission" date="2015-07" db="EMBL/GenBank/DDBJ databases">
        <title>Plasmids, circular viruses and viroids from rat gut.</title>
        <authorList>
            <person name="Jorgensen T.J."/>
            <person name="Hansen M.A."/>
            <person name="Xu Z."/>
            <person name="Tabak M.A."/>
            <person name="Sorensen S.J."/>
            <person name="Hansen L.H."/>
        </authorList>
    </citation>
    <scope>NUCLEOTIDE SEQUENCE</scope>
    <source>
        <plasmid evidence="3">pRGRH0642</plasmid>
    </source>
</reference>
<feature type="domain" description="Tyr recombinase" evidence="2">
    <location>
        <begin position="26"/>
        <end position="192"/>
    </location>
</feature>
<dbReference type="InterPro" id="IPR011010">
    <property type="entry name" value="DNA_brk_join_enz"/>
</dbReference>
<dbReference type="InterPro" id="IPR013762">
    <property type="entry name" value="Integrase-like_cat_sf"/>
</dbReference>
<dbReference type="AlphaFoldDB" id="A0A0H5Q0J7"/>
<evidence type="ECO:0000313" key="3">
    <source>
        <dbReference type="EMBL" id="CRY95496.1"/>
    </source>
</evidence>
<keyword evidence="3" id="KW-0614">Plasmid</keyword>
<dbReference type="GO" id="GO:0006310">
    <property type="term" value="P:DNA recombination"/>
    <property type="evidence" value="ECO:0007669"/>
    <property type="project" value="UniProtKB-KW"/>
</dbReference>
<dbReference type="PROSITE" id="PS51898">
    <property type="entry name" value="TYR_RECOMBINASE"/>
    <property type="match status" value="1"/>
</dbReference>
<evidence type="ECO:0000256" key="1">
    <source>
        <dbReference type="ARBA" id="ARBA00023172"/>
    </source>
</evidence>
<dbReference type="GO" id="GO:0003677">
    <property type="term" value="F:DNA binding"/>
    <property type="evidence" value="ECO:0007669"/>
    <property type="project" value="InterPro"/>
</dbReference>
<dbReference type="Pfam" id="PF00589">
    <property type="entry name" value="Phage_integrase"/>
    <property type="match status" value="1"/>
</dbReference>
<dbReference type="GO" id="GO:0015074">
    <property type="term" value="P:DNA integration"/>
    <property type="evidence" value="ECO:0007669"/>
    <property type="project" value="InterPro"/>
</dbReference>
<dbReference type="SUPFAM" id="SSF56349">
    <property type="entry name" value="DNA breaking-rejoining enzymes"/>
    <property type="match status" value="1"/>
</dbReference>
<reference evidence="3" key="1">
    <citation type="submission" date="2015-06" db="EMBL/GenBank/DDBJ databases">
        <authorList>
            <person name="Joergensen T."/>
        </authorList>
    </citation>
    <scope>NUCLEOTIDE SEQUENCE</scope>
    <source>
        <plasmid evidence="3">pRGRH0642</plasmid>
    </source>
</reference>
<dbReference type="Gene3D" id="1.10.443.10">
    <property type="entry name" value="Intergrase catalytic core"/>
    <property type="match status" value="1"/>
</dbReference>
<dbReference type="EMBL" id="LN853268">
    <property type="protein sequence ID" value="CRY95496.1"/>
    <property type="molecule type" value="Genomic_DNA"/>
</dbReference>
<accession>A0A0H5Q0J7</accession>
<keyword evidence="1" id="KW-0233">DNA recombination</keyword>